<proteinExistence type="evidence at transcript level"/>
<sequence>MSRIFVKQLPILVRQHLPRVSTYSATKVVEALEDAAHLRKRDQLVDIFVNLCVSRALAVLPDLRITGIIRSLFAYKNSGIQCHNFVEEVASFLLHECGTGGHYESFLDSSTANDVLLLYKAFEANEYYNIHLYTLCMGLLATQLSHMTASDCTIFFKSHVKYIKAYDDGIFTKGDSAVTRDRILNLPLATEITVRYLEQGGGAPEDVMLFAEWLIPMQKYYGFNQEIFSLLSKFYLILSQRPAMFNIDHIHRILQSTCNVFNQLDTDSTNHAKAFMESLLHESERRSDVHTFDNAFNTLCALQKIGHWRFELLKGMLYTVVNNSDSRQYHRTIQQMLVNLIESIDNVQGQRFVMNVPFALDLCPGTMAHLKLKHMLKLLQDRNDYIPDKVECNEA</sequence>
<accession>S6BEH4</accession>
<name>S6BEH4_BABBO</name>
<organism evidence="1">
    <name type="scientific">Babesia bovis</name>
    <dbReference type="NCBI Taxonomy" id="5865"/>
    <lineage>
        <taxon>Eukaryota</taxon>
        <taxon>Sar</taxon>
        <taxon>Alveolata</taxon>
        <taxon>Apicomplexa</taxon>
        <taxon>Aconoidasida</taxon>
        <taxon>Piroplasmida</taxon>
        <taxon>Babesiidae</taxon>
        <taxon>Babesia</taxon>
    </lineage>
</organism>
<reference evidence="1" key="1">
    <citation type="journal article" date="2014" name="BMC Genomics">
        <title>The Babesia bovis gene and promoter model: an update from full-length EST analysis.</title>
        <authorList>
            <person name="Yamagishi J."/>
            <person name="Wakaguri H."/>
            <person name="Yokoyama N."/>
            <person name="Yamashita R."/>
            <person name="Suzuki Y."/>
            <person name="Xuan X."/>
            <person name="Igarashi I."/>
        </authorList>
    </citation>
    <scope>NUCLEOTIDE SEQUENCE</scope>
    <source>
        <strain evidence="1">Texas</strain>
    </source>
</reference>
<dbReference type="EMBL" id="AK440710">
    <property type="protein sequence ID" value="BAN64504.1"/>
    <property type="molecule type" value="mRNA"/>
</dbReference>
<dbReference type="VEuPathDB" id="PiroplasmaDB:BBOV_II003120"/>
<gene>
    <name evidence="1" type="primary">BBOV_II003120</name>
</gene>
<evidence type="ECO:0000313" key="1">
    <source>
        <dbReference type="EMBL" id="BAN64504.1"/>
    </source>
</evidence>
<dbReference type="AlphaFoldDB" id="S6BEH4"/>
<protein>
    <submittedName>
        <fullName evidence="1">Uncharacterized protein</fullName>
    </submittedName>
</protein>